<dbReference type="RefSeq" id="WP_010853121.1">
    <property type="nucleotide sequence ID" value="NZ_AQHR01000029.1"/>
</dbReference>
<sequence>MKFSLYLGKYKGIKVFIHWTFSILLLWIIIANARSGLALDDSIWSVIFILSIFFCVLLHEFGHALTAQKYGIQTKDIILLPIGGLARLEKLPEDPRQELYVALAGPMVNIVIFFLLSIVVYLGGLEIDRLEETHLDKSTIVLYLASANLLLAVFNMLPAFPMDGGRVLRALLSIRMDRVRATQIAGSIGQLLAIGFVFFGLFYNPILVFIGIFIFLGAQAEVSHTTQTSFLKGFYVADVVMSNFPIVAFDAPLSKAIEKLLDGQSTHFVVVKDDMAVGTLSRDDIIKGLQAHGDQVAIEAVANKTPLRLELHLPLEEAFKKMASENTKVALIFEQNHFMGLLDQENISEFIMVKNAITK</sequence>
<evidence type="ECO:0000259" key="18">
    <source>
        <dbReference type="PROSITE" id="PS51371"/>
    </source>
</evidence>
<keyword evidence="6 14" id="KW-0479">Metal-binding</keyword>
<dbReference type="InterPro" id="IPR016483">
    <property type="entry name" value="UCP006404_Pept_M50_CBS"/>
</dbReference>
<dbReference type="PIRSF" id="PIRSF006404">
    <property type="entry name" value="UCP006404_Pept_M50_CBS"/>
    <property type="match status" value="1"/>
</dbReference>
<dbReference type="InterPro" id="IPR008915">
    <property type="entry name" value="Peptidase_M50"/>
</dbReference>
<keyword evidence="4 14" id="KW-0645">Protease</keyword>
<dbReference type="GO" id="GO:0005886">
    <property type="term" value="C:plasma membrane"/>
    <property type="evidence" value="ECO:0007669"/>
    <property type="project" value="UniProtKB-SubCell"/>
</dbReference>
<dbReference type="GO" id="GO:0008237">
    <property type="term" value="F:metallopeptidase activity"/>
    <property type="evidence" value="ECO:0007669"/>
    <property type="project" value="UniProtKB-UniRule"/>
</dbReference>
<feature type="transmembrane region" description="Helical" evidence="14">
    <location>
        <begin position="99"/>
        <end position="120"/>
    </location>
</feature>
<evidence type="ECO:0000256" key="17">
    <source>
        <dbReference type="PROSITE-ProRule" id="PRU00703"/>
    </source>
</evidence>
<evidence type="ECO:0000256" key="9">
    <source>
        <dbReference type="ARBA" id="ARBA00022833"/>
    </source>
</evidence>
<evidence type="ECO:0000313" key="19">
    <source>
        <dbReference type="EMBL" id="EON78623.1"/>
    </source>
</evidence>
<keyword evidence="3 14" id="KW-1003">Cell membrane</keyword>
<organism evidence="19 20">
    <name type="scientific">Lunatimonas lonarensis</name>
    <dbReference type="NCBI Taxonomy" id="1232681"/>
    <lineage>
        <taxon>Bacteria</taxon>
        <taxon>Pseudomonadati</taxon>
        <taxon>Bacteroidota</taxon>
        <taxon>Cytophagia</taxon>
        <taxon>Cytophagales</taxon>
        <taxon>Cyclobacteriaceae</taxon>
    </lineage>
</organism>
<evidence type="ECO:0000256" key="15">
    <source>
        <dbReference type="PIRSR" id="PIRSR006404-1"/>
    </source>
</evidence>
<feature type="active site" evidence="15">
    <location>
        <position position="60"/>
    </location>
</feature>
<evidence type="ECO:0000256" key="16">
    <source>
        <dbReference type="PIRSR" id="PIRSR006404-2"/>
    </source>
</evidence>
<dbReference type="PROSITE" id="PS51371">
    <property type="entry name" value="CBS"/>
    <property type="match status" value="1"/>
</dbReference>
<keyword evidence="13 14" id="KW-0472">Membrane</keyword>
<feature type="binding site" evidence="16">
    <location>
        <position position="59"/>
    </location>
    <ligand>
        <name>Zn(2+)</name>
        <dbReference type="ChEBI" id="CHEBI:29105"/>
        <note>catalytic</note>
    </ligand>
</feature>
<protein>
    <recommendedName>
        <fullName evidence="14">Zinc metalloprotease</fullName>
    </recommendedName>
</protein>
<dbReference type="STRING" id="1232681.ADIS_0973"/>
<dbReference type="Pfam" id="PF02163">
    <property type="entry name" value="Peptidase_M50"/>
    <property type="match status" value="2"/>
</dbReference>
<evidence type="ECO:0000256" key="7">
    <source>
        <dbReference type="ARBA" id="ARBA00022737"/>
    </source>
</evidence>
<evidence type="ECO:0000313" key="20">
    <source>
        <dbReference type="Proteomes" id="UP000013909"/>
    </source>
</evidence>
<comment type="cofactor">
    <cofactor evidence="14 16">
        <name>Zn(2+)</name>
        <dbReference type="ChEBI" id="CHEBI:29105"/>
    </cofactor>
    <text evidence="14 16">Binds 1 zinc ion per subunit.</text>
</comment>
<keyword evidence="10 14" id="KW-1133">Transmembrane helix</keyword>
<evidence type="ECO:0000256" key="8">
    <source>
        <dbReference type="ARBA" id="ARBA00022801"/>
    </source>
</evidence>
<comment type="caution">
    <text evidence="19">The sequence shown here is derived from an EMBL/GenBank/DDBJ whole genome shotgun (WGS) entry which is preliminary data.</text>
</comment>
<dbReference type="AlphaFoldDB" id="R7ZX92"/>
<dbReference type="GO" id="GO:0006508">
    <property type="term" value="P:proteolysis"/>
    <property type="evidence" value="ECO:0007669"/>
    <property type="project" value="UniProtKB-KW"/>
</dbReference>
<evidence type="ECO:0000256" key="13">
    <source>
        <dbReference type="ARBA" id="ARBA00023136"/>
    </source>
</evidence>
<dbReference type="Proteomes" id="UP000013909">
    <property type="component" value="Unassembled WGS sequence"/>
</dbReference>
<keyword evidence="9 14" id="KW-0862">Zinc</keyword>
<dbReference type="PANTHER" id="PTHR39188:SF3">
    <property type="entry name" value="STAGE IV SPORULATION PROTEIN FB"/>
    <property type="match status" value="1"/>
</dbReference>
<evidence type="ECO:0000256" key="14">
    <source>
        <dbReference type="PIRNR" id="PIRNR006404"/>
    </source>
</evidence>
<comment type="similarity">
    <text evidence="2 14">Belongs to the peptidase M50B family.</text>
</comment>
<evidence type="ECO:0000256" key="4">
    <source>
        <dbReference type="ARBA" id="ARBA00022670"/>
    </source>
</evidence>
<evidence type="ECO:0000256" key="12">
    <source>
        <dbReference type="ARBA" id="ARBA00023122"/>
    </source>
</evidence>
<evidence type="ECO:0000256" key="11">
    <source>
        <dbReference type="ARBA" id="ARBA00023049"/>
    </source>
</evidence>
<keyword evidence="12 17" id="KW-0129">CBS domain</keyword>
<keyword evidence="7" id="KW-0677">Repeat</keyword>
<reference evidence="19 20" key="1">
    <citation type="submission" date="2013-02" db="EMBL/GenBank/DDBJ databases">
        <title>A novel strain isolated from Lonar lake, Maharashtra, India.</title>
        <authorList>
            <person name="Singh A."/>
        </authorList>
    </citation>
    <scope>NUCLEOTIDE SEQUENCE [LARGE SCALE GENOMIC DNA]</scope>
    <source>
        <strain evidence="19 20">AK24</strain>
    </source>
</reference>
<evidence type="ECO:0000256" key="6">
    <source>
        <dbReference type="ARBA" id="ARBA00022723"/>
    </source>
</evidence>
<keyword evidence="5 14" id="KW-0812">Transmembrane</keyword>
<dbReference type="Pfam" id="PF00571">
    <property type="entry name" value="CBS"/>
    <property type="match status" value="1"/>
</dbReference>
<feature type="binding site" evidence="16">
    <location>
        <position position="163"/>
    </location>
    <ligand>
        <name>Zn(2+)</name>
        <dbReference type="ChEBI" id="CHEBI:29105"/>
        <note>catalytic</note>
    </ligand>
</feature>
<dbReference type="OrthoDB" id="9800627at2"/>
<gene>
    <name evidence="19" type="ORF">ADIS_0973</name>
</gene>
<feature type="domain" description="CBS" evidence="18">
    <location>
        <begin position="240"/>
        <end position="296"/>
    </location>
</feature>
<dbReference type="Gene3D" id="3.10.580.10">
    <property type="entry name" value="CBS-domain"/>
    <property type="match status" value="1"/>
</dbReference>
<dbReference type="InterPro" id="IPR046342">
    <property type="entry name" value="CBS_dom_sf"/>
</dbReference>
<feature type="binding site" evidence="16">
    <location>
        <position position="63"/>
    </location>
    <ligand>
        <name>Zn(2+)</name>
        <dbReference type="ChEBI" id="CHEBI:29105"/>
        <note>catalytic</note>
    </ligand>
</feature>
<dbReference type="PANTHER" id="PTHR39188">
    <property type="entry name" value="MEMBRANE-ASSOCIATED ZINC METALLOPROTEASE M50B"/>
    <property type="match status" value="1"/>
</dbReference>
<accession>R7ZX92</accession>
<keyword evidence="20" id="KW-1185">Reference proteome</keyword>
<feature type="transmembrane region" description="Helical" evidence="14">
    <location>
        <begin position="140"/>
        <end position="160"/>
    </location>
</feature>
<evidence type="ECO:0000256" key="1">
    <source>
        <dbReference type="ARBA" id="ARBA00004651"/>
    </source>
</evidence>
<dbReference type="EMBL" id="AQHR01000029">
    <property type="protein sequence ID" value="EON78623.1"/>
    <property type="molecule type" value="Genomic_DNA"/>
</dbReference>
<feature type="transmembrane region" description="Helical" evidence="14">
    <location>
        <begin position="12"/>
        <end position="30"/>
    </location>
</feature>
<keyword evidence="11 14" id="KW-0482">Metalloprotease</keyword>
<name>R7ZX92_9BACT</name>
<feature type="transmembrane region" description="Helical" evidence="14">
    <location>
        <begin position="205"/>
        <end position="222"/>
    </location>
</feature>
<proteinExistence type="inferred from homology"/>
<evidence type="ECO:0000256" key="5">
    <source>
        <dbReference type="ARBA" id="ARBA00022692"/>
    </source>
</evidence>
<dbReference type="InterPro" id="IPR000644">
    <property type="entry name" value="CBS_dom"/>
</dbReference>
<dbReference type="CDD" id="cd06164">
    <property type="entry name" value="S2P-M50_SpoIVFB_CBS"/>
    <property type="match status" value="1"/>
</dbReference>
<evidence type="ECO:0000256" key="10">
    <source>
        <dbReference type="ARBA" id="ARBA00022989"/>
    </source>
</evidence>
<comment type="subcellular location">
    <subcellularLocation>
        <location evidence="1 14">Cell membrane</location>
        <topology evidence="1 14">Multi-pass membrane protein</topology>
    </subcellularLocation>
</comment>
<evidence type="ECO:0000256" key="3">
    <source>
        <dbReference type="ARBA" id="ARBA00022475"/>
    </source>
</evidence>
<feature type="transmembrane region" description="Helical" evidence="14">
    <location>
        <begin position="42"/>
        <end position="61"/>
    </location>
</feature>
<dbReference type="GO" id="GO:0046872">
    <property type="term" value="F:metal ion binding"/>
    <property type="evidence" value="ECO:0007669"/>
    <property type="project" value="UniProtKB-UniRule"/>
</dbReference>
<keyword evidence="8 14" id="KW-0378">Hydrolase</keyword>
<evidence type="ECO:0000256" key="2">
    <source>
        <dbReference type="ARBA" id="ARBA00007931"/>
    </source>
</evidence>
<dbReference type="SUPFAM" id="SSF54631">
    <property type="entry name" value="CBS-domain pair"/>
    <property type="match status" value="1"/>
</dbReference>